<feature type="transmembrane region" description="Helical" evidence="6">
    <location>
        <begin position="414"/>
        <end position="439"/>
    </location>
</feature>
<feature type="transmembrane region" description="Helical" evidence="6">
    <location>
        <begin position="91"/>
        <end position="115"/>
    </location>
</feature>
<keyword evidence="2" id="KW-0813">Transport</keyword>
<accession>A0A413YT96</accession>
<protein>
    <submittedName>
        <fullName evidence="7">Sodium-dependent transporter</fullName>
    </submittedName>
</protein>
<sequence length="440" mass="47041">MNKRDSFNNKWGFILACIGSAVGMGNIWMFPTRVSMYGGGSYLIPYFIFVALIGFTGVIGEMSFGRATKSGPVDAFGYACETKNKRKLGEAIGFIPVLGALAMAIGYTVVMGWILKYMIGAFTGKTLASADTEGFAASFGSMASAFGNNVWQIVALVIGIIILMFGVGRGIEKANKIMMPVFFILFAVLGIYVAFQPGAIEGYKYIFRVDPKAFADPKTWIFALGQAFFSLSVAGNGTLIYGSYLSDNEDIPAAAGRVALFDTIAALLAALVIIPAMATTGAQLNQGGPGLMFIFLPALFKSMPGGYIVAIIFFVAVFMAGLSSLINLYEAPIATIQEKLHLGRKASCAIIAVIALVVSICIQGIVSGWMDILSIYICPLGAGLAGIMFFWVCGKKYVETQVNTGRDKKLTDKFYPICKYIFCPVCFLVLILGIVLGGIG</sequence>
<feature type="transmembrane region" description="Helical" evidence="6">
    <location>
        <begin position="42"/>
        <end position="60"/>
    </location>
</feature>
<feature type="transmembrane region" description="Helical" evidence="6">
    <location>
        <begin position="220"/>
        <end position="246"/>
    </location>
</feature>
<dbReference type="Pfam" id="PF00209">
    <property type="entry name" value="SNF"/>
    <property type="match status" value="2"/>
</dbReference>
<dbReference type="InterPro" id="IPR037272">
    <property type="entry name" value="SNS_sf"/>
</dbReference>
<gene>
    <name evidence="7" type="ORF">DW858_10140</name>
</gene>
<dbReference type="NCBIfam" id="NF037979">
    <property type="entry name" value="Na_transp"/>
    <property type="match status" value="1"/>
</dbReference>
<keyword evidence="3 6" id="KW-0812">Transmembrane</keyword>
<feature type="transmembrane region" description="Helical" evidence="6">
    <location>
        <begin position="150"/>
        <end position="168"/>
    </location>
</feature>
<dbReference type="RefSeq" id="WP_118351000.1">
    <property type="nucleotide sequence ID" value="NZ_DAWEPM010000007.1"/>
</dbReference>
<organism evidence="7 8">
    <name type="scientific">Lachnospira eligens</name>
    <dbReference type="NCBI Taxonomy" id="39485"/>
    <lineage>
        <taxon>Bacteria</taxon>
        <taxon>Bacillati</taxon>
        <taxon>Bacillota</taxon>
        <taxon>Clostridia</taxon>
        <taxon>Lachnospirales</taxon>
        <taxon>Lachnospiraceae</taxon>
        <taxon>Lachnospira</taxon>
    </lineage>
</organism>
<comment type="subcellular location">
    <subcellularLocation>
        <location evidence="1">Membrane</location>
        <topology evidence="1">Multi-pass membrane protein</topology>
    </subcellularLocation>
</comment>
<evidence type="ECO:0000256" key="5">
    <source>
        <dbReference type="ARBA" id="ARBA00023136"/>
    </source>
</evidence>
<name>A0A413YT96_9FIRM</name>
<dbReference type="EMBL" id="QSHM01000012">
    <property type="protein sequence ID" value="RHC12268.1"/>
    <property type="molecule type" value="Genomic_DNA"/>
</dbReference>
<keyword evidence="4 6" id="KW-1133">Transmembrane helix</keyword>
<feature type="transmembrane region" description="Helical" evidence="6">
    <location>
        <begin position="180"/>
        <end position="200"/>
    </location>
</feature>
<reference evidence="7 8" key="1">
    <citation type="submission" date="2018-08" db="EMBL/GenBank/DDBJ databases">
        <title>A genome reference for cultivated species of the human gut microbiota.</title>
        <authorList>
            <person name="Zou Y."/>
            <person name="Xue W."/>
            <person name="Luo G."/>
        </authorList>
    </citation>
    <scope>NUCLEOTIDE SEQUENCE [LARGE SCALE GENOMIC DNA]</scope>
    <source>
        <strain evidence="7 8">AM37-3BH</strain>
    </source>
</reference>
<dbReference type="InterPro" id="IPR047218">
    <property type="entry name" value="YocR/YhdH-like"/>
</dbReference>
<keyword evidence="5 6" id="KW-0472">Membrane</keyword>
<comment type="caution">
    <text evidence="7">The sequence shown here is derived from an EMBL/GenBank/DDBJ whole genome shotgun (WGS) entry which is preliminary data.</text>
</comment>
<dbReference type="PRINTS" id="PR00176">
    <property type="entry name" value="NANEUSMPORT"/>
</dbReference>
<feature type="transmembrane region" description="Helical" evidence="6">
    <location>
        <begin position="304"/>
        <end position="326"/>
    </location>
</feature>
<feature type="transmembrane region" description="Helical" evidence="6">
    <location>
        <begin position="372"/>
        <end position="393"/>
    </location>
</feature>
<evidence type="ECO:0000256" key="4">
    <source>
        <dbReference type="ARBA" id="ARBA00022989"/>
    </source>
</evidence>
<evidence type="ECO:0000256" key="6">
    <source>
        <dbReference type="SAM" id="Phobius"/>
    </source>
</evidence>
<dbReference type="CDD" id="cd10336">
    <property type="entry name" value="SLC6sbd_Tyt1-Like"/>
    <property type="match status" value="1"/>
</dbReference>
<feature type="transmembrane region" description="Helical" evidence="6">
    <location>
        <begin position="12"/>
        <end position="30"/>
    </location>
</feature>
<feature type="transmembrane region" description="Helical" evidence="6">
    <location>
        <begin position="258"/>
        <end position="284"/>
    </location>
</feature>
<evidence type="ECO:0000256" key="3">
    <source>
        <dbReference type="ARBA" id="ARBA00022692"/>
    </source>
</evidence>
<evidence type="ECO:0000313" key="7">
    <source>
        <dbReference type="EMBL" id="RHC12268.1"/>
    </source>
</evidence>
<evidence type="ECO:0000256" key="1">
    <source>
        <dbReference type="ARBA" id="ARBA00004141"/>
    </source>
</evidence>
<dbReference type="PANTHER" id="PTHR42948:SF1">
    <property type="entry name" value="TRANSPORTER"/>
    <property type="match status" value="1"/>
</dbReference>
<proteinExistence type="predicted"/>
<dbReference type="GO" id="GO:0016020">
    <property type="term" value="C:membrane"/>
    <property type="evidence" value="ECO:0007669"/>
    <property type="project" value="UniProtKB-SubCell"/>
</dbReference>
<dbReference type="PROSITE" id="PS50267">
    <property type="entry name" value="NA_NEUROTRAN_SYMP_3"/>
    <property type="match status" value="1"/>
</dbReference>
<dbReference type="InterPro" id="IPR000175">
    <property type="entry name" value="Na/ntran_symport"/>
</dbReference>
<dbReference type="Proteomes" id="UP000285844">
    <property type="component" value="Unassembled WGS sequence"/>
</dbReference>
<evidence type="ECO:0000256" key="2">
    <source>
        <dbReference type="ARBA" id="ARBA00022448"/>
    </source>
</evidence>
<dbReference type="PANTHER" id="PTHR42948">
    <property type="entry name" value="TRANSPORTER"/>
    <property type="match status" value="1"/>
</dbReference>
<evidence type="ECO:0000313" key="8">
    <source>
        <dbReference type="Proteomes" id="UP000285844"/>
    </source>
</evidence>
<dbReference type="SUPFAM" id="SSF161070">
    <property type="entry name" value="SNF-like"/>
    <property type="match status" value="1"/>
</dbReference>
<dbReference type="AlphaFoldDB" id="A0A413YT96"/>
<feature type="transmembrane region" description="Helical" evidence="6">
    <location>
        <begin position="346"/>
        <end position="366"/>
    </location>
</feature>